<dbReference type="Gene3D" id="2.60.40.1120">
    <property type="entry name" value="Carboxypeptidase-like, regulatory domain"/>
    <property type="match status" value="1"/>
</dbReference>
<dbReference type="RefSeq" id="WP_344687513.1">
    <property type="nucleotide sequence ID" value="NZ_BAABBH010000001.1"/>
</dbReference>
<dbReference type="SUPFAM" id="SSF49464">
    <property type="entry name" value="Carboxypeptidase regulatory domain-like"/>
    <property type="match status" value="1"/>
</dbReference>
<organism evidence="2 3">
    <name type="scientific">Terriglobus aquaticus</name>
    <dbReference type="NCBI Taxonomy" id="940139"/>
    <lineage>
        <taxon>Bacteria</taxon>
        <taxon>Pseudomonadati</taxon>
        <taxon>Acidobacteriota</taxon>
        <taxon>Terriglobia</taxon>
        <taxon>Terriglobales</taxon>
        <taxon>Acidobacteriaceae</taxon>
        <taxon>Terriglobus</taxon>
    </lineage>
</organism>
<comment type="caution">
    <text evidence="2">The sequence shown here is derived from an EMBL/GenBank/DDBJ whole genome shotgun (WGS) entry which is preliminary data.</text>
</comment>
<protein>
    <submittedName>
        <fullName evidence="2">Carboxypeptidase-like regulatory domain-containing protein</fullName>
    </submittedName>
</protein>
<keyword evidence="3" id="KW-1185">Reference proteome</keyword>
<proteinExistence type="predicted"/>
<accession>A0ABW9KK53</accession>
<dbReference type="SUPFAM" id="SSF49478">
    <property type="entry name" value="Cna protein B-type domain"/>
    <property type="match status" value="1"/>
</dbReference>
<dbReference type="InterPro" id="IPR008969">
    <property type="entry name" value="CarboxyPept-like_regulatory"/>
</dbReference>
<sequence>MIGALLAASGQAQSTTDTIYHLHGAVVNGATGRPIGRALVVSADRRLATMTNSEGQFTLDVSVPAAQAAAQTGTSQPTTSGGPGGITLYGSTSGTLGSSVVLMAQRPGFLRSRGGVNVALDSTASTRNVVLRLMPSASIRGSVSVSGAESFRGLRVQLLRYSAQDGRPGWQFAGAHPVAEDGTFHFIDLQPGDYTLATSEWSPGGFNSSAAVTQQYSPVFLGGTATLDVATKLHLVAGQSVPANLHLRAVPYYSISIPVQGLPPNANANVTVASGVGVPLYQLGWNARNSAVEGALPDGNYTISITEFAAQRSAAQVPLHVAGAPVVHAPVGLTPLQSIQVLVRDERTNVGSNGSATVTSIARDSTPGATPGFFLSARNEEPMMGSMATMENTPEGPMLRNVVPGRYYLQGAEMGQGYIASLTCDGVDLLTNALVVNDSGHTAPIQVTLRDDAGTVSGTVDLNTAGVQAARIFILPTDGSGHVVYGFAAGTGRFEVSNVPPGSYRVLAVPADRPDTLPYRDPQAMRPFASRGGAVTVMAGQTAQVQAELVGADGTDLP</sequence>
<gene>
    <name evidence="2" type="ORF">ACK2TP_03895</name>
</gene>
<evidence type="ECO:0000313" key="3">
    <source>
        <dbReference type="Proteomes" id="UP001634747"/>
    </source>
</evidence>
<evidence type="ECO:0000313" key="2">
    <source>
        <dbReference type="EMBL" id="MFN2974895.1"/>
    </source>
</evidence>
<reference evidence="2 3" key="1">
    <citation type="submission" date="2024-12" db="EMBL/GenBank/DDBJ databases">
        <authorList>
            <person name="Lee Y."/>
        </authorList>
    </citation>
    <scope>NUCLEOTIDE SEQUENCE [LARGE SCALE GENOMIC DNA]</scope>
    <source>
        <strain evidence="2 3">03SUJ4</strain>
    </source>
</reference>
<feature type="region of interest" description="Disordered" evidence="1">
    <location>
        <begin position="68"/>
        <end position="87"/>
    </location>
</feature>
<name>A0ABW9KK53_9BACT</name>
<dbReference type="Proteomes" id="UP001634747">
    <property type="component" value="Unassembled WGS sequence"/>
</dbReference>
<feature type="compositionally biased region" description="Low complexity" evidence="1">
    <location>
        <begin position="68"/>
        <end position="80"/>
    </location>
</feature>
<evidence type="ECO:0000256" key="1">
    <source>
        <dbReference type="SAM" id="MobiDB-lite"/>
    </source>
</evidence>
<dbReference type="EMBL" id="JBJYXY010000001">
    <property type="protein sequence ID" value="MFN2974895.1"/>
    <property type="molecule type" value="Genomic_DNA"/>
</dbReference>